<evidence type="ECO:0000313" key="7">
    <source>
        <dbReference type="EMBL" id="SDN04987.1"/>
    </source>
</evidence>
<dbReference type="EMBL" id="LT629704">
    <property type="protein sequence ID" value="SDN04987.1"/>
    <property type="molecule type" value="Genomic_DNA"/>
</dbReference>
<dbReference type="SUPFAM" id="SSF56349">
    <property type="entry name" value="DNA breaking-rejoining enzymes"/>
    <property type="match status" value="1"/>
</dbReference>
<comment type="similarity">
    <text evidence="1">Belongs to the 'phage' integrase family.</text>
</comment>
<reference evidence="7 8" key="2">
    <citation type="submission" date="2016-10" db="EMBL/GenBank/DDBJ databases">
        <authorList>
            <person name="de Groot N.N."/>
        </authorList>
    </citation>
    <scope>NUCLEOTIDE SEQUENCE [LARGE SCALE GENOMIC DNA]</scope>
    <source>
        <strain evidence="7 8">BS2772</strain>
    </source>
</reference>
<dbReference type="Proteomes" id="UP000748067">
    <property type="component" value="Unassembled WGS sequence"/>
</dbReference>
<dbReference type="Pfam" id="PF00589">
    <property type="entry name" value="Phage_integrase"/>
    <property type="match status" value="1"/>
</dbReference>
<dbReference type="PROSITE" id="PS51898">
    <property type="entry name" value="TYR_RECOMBINASE"/>
    <property type="match status" value="1"/>
</dbReference>
<dbReference type="CDD" id="cd00397">
    <property type="entry name" value="DNA_BRE_C"/>
    <property type="match status" value="1"/>
</dbReference>
<protein>
    <submittedName>
        <fullName evidence="7">Phage integrase family protein</fullName>
    </submittedName>
    <submittedName>
        <fullName evidence="6">Tyrosine recombinase XerC</fullName>
    </submittedName>
</protein>
<name>A0A1G9Y7F8_9PSED</name>
<dbReference type="PANTHER" id="PTHR30349:SF41">
    <property type="entry name" value="INTEGRASE_RECOMBINASE PROTEIN MJ0367-RELATED"/>
    <property type="match status" value="1"/>
</dbReference>
<dbReference type="AlphaFoldDB" id="A0A1G9Y7F8"/>
<reference evidence="6 9" key="1">
    <citation type="submission" date="2015-01" db="EMBL/GenBank/DDBJ databases">
        <title>Genome Sequence of Pseudomonas antarctica CMS 35.</title>
        <authorList>
            <person name="Voget S."/>
            <person name="Chow J."/>
            <person name="Daniel R."/>
            <person name="Streit W."/>
        </authorList>
    </citation>
    <scope>NUCLEOTIDE SEQUENCE [LARGE SCALE GENOMIC DNA]</scope>
    <source>
        <strain evidence="6 9">CMS 35</strain>
    </source>
</reference>
<dbReference type="InterPro" id="IPR011010">
    <property type="entry name" value="DNA_brk_join_enz"/>
</dbReference>
<dbReference type="OrthoDB" id="8368662at2"/>
<accession>A0A1G9Y7F8</accession>
<dbReference type="GO" id="GO:0015074">
    <property type="term" value="P:DNA integration"/>
    <property type="evidence" value="ECO:0007669"/>
    <property type="project" value="UniProtKB-KW"/>
</dbReference>
<organism evidence="7 8">
    <name type="scientific">Pseudomonas antarctica</name>
    <dbReference type="NCBI Taxonomy" id="219572"/>
    <lineage>
        <taxon>Bacteria</taxon>
        <taxon>Pseudomonadati</taxon>
        <taxon>Pseudomonadota</taxon>
        <taxon>Gammaproteobacteria</taxon>
        <taxon>Pseudomonadales</taxon>
        <taxon>Pseudomonadaceae</taxon>
        <taxon>Pseudomonas</taxon>
    </lineage>
</organism>
<dbReference type="GO" id="GO:0006310">
    <property type="term" value="P:DNA recombination"/>
    <property type="evidence" value="ECO:0007669"/>
    <property type="project" value="UniProtKB-KW"/>
</dbReference>
<dbReference type="PANTHER" id="PTHR30349">
    <property type="entry name" value="PHAGE INTEGRASE-RELATED"/>
    <property type="match status" value="1"/>
</dbReference>
<evidence type="ECO:0000256" key="4">
    <source>
        <dbReference type="ARBA" id="ARBA00023172"/>
    </source>
</evidence>
<sequence length="486" mass="54283">MTVTINAVHKDEPNSNAKTDKVVLLDGRIIELSIGRLLKVVDRDGNLRSLNFDILSLGNTLHESMYRAIKNTLSTHSLSYNTTILSAVSNWFQLPEMASKTQIDISEINRLNEISANYRPFVIPLLRRISALGMPGLSAQVYDFLEHPFKWEEQGTGAYFGLLTNDPERGALTEQEIHNIHHQLNRAFSSGAIDQADYTICWFFIGTGVRPAQAHRMKKKDVIIHDRNGMEVTLRVPLAKGEMTTSQEYWVRRAPTVLAECLINYLDAYPSADDAGTDDPLFTEPSSNALGQRMSSIIRKLNTYSERLGTKIAITPYRFRYTLATRALAQGASDYEVARLLTHRSTSCIQYYRASMPELQNPIREALGKEMSYFARAFQGKAISGLHEATRAGDPDAVISDFMRLMGMPVGACGTRAECHQNAPVACLAGCAHFEPLLSAPWEALMASLVEDQELETEPRIRQINHSAMSAIQQIITIRDTSEEAI</sequence>
<evidence type="ECO:0000259" key="5">
    <source>
        <dbReference type="PROSITE" id="PS51898"/>
    </source>
</evidence>
<evidence type="ECO:0000256" key="2">
    <source>
        <dbReference type="ARBA" id="ARBA00022908"/>
    </source>
</evidence>
<evidence type="ECO:0000313" key="8">
    <source>
        <dbReference type="Proteomes" id="UP000182470"/>
    </source>
</evidence>
<keyword evidence="3" id="KW-0238">DNA-binding</keyword>
<dbReference type="InterPro" id="IPR050090">
    <property type="entry name" value="Tyrosine_recombinase_XerCD"/>
</dbReference>
<keyword evidence="2" id="KW-0229">DNA integration</keyword>
<proteinExistence type="inferred from homology"/>
<evidence type="ECO:0000313" key="6">
    <source>
        <dbReference type="EMBL" id="KAF2410407.1"/>
    </source>
</evidence>
<dbReference type="Gene3D" id="1.10.443.10">
    <property type="entry name" value="Intergrase catalytic core"/>
    <property type="match status" value="1"/>
</dbReference>
<dbReference type="GO" id="GO:0003677">
    <property type="term" value="F:DNA binding"/>
    <property type="evidence" value="ECO:0007669"/>
    <property type="project" value="UniProtKB-KW"/>
</dbReference>
<dbReference type="InterPro" id="IPR013762">
    <property type="entry name" value="Integrase-like_cat_sf"/>
</dbReference>
<evidence type="ECO:0000256" key="1">
    <source>
        <dbReference type="ARBA" id="ARBA00008857"/>
    </source>
</evidence>
<dbReference type="InterPro" id="IPR002104">
    <property type="entry name" value="Integrase_catalytic"/>
</dbReference>
<keyword evidence="9" id="KW-1185">Reference proteome</keyword>
<evidence type="ECO:0000313" key="9">
    <source>
        <dbReference type="Proteomes" id="UP000748067"/>
    </source>
</evidence>
<dbReference type="Proteomes" id="UP000182470">
    <property type="component" value="Chromosome I"/>
</dbReference>
<feature type="domain" description="Tyr recombinase" evidence="5">
    <location>
        <begin position="167"/>
        <end position="365"/>
    </location>
</feature>
<gene>
    <name evidence="6" type="primary">xerC_3</name>
    <name evidence="6" type="ORF">PSAN_28380</name>
    <name evidence="7" type="ORF">SAMN04490179_2244</name>
</gene>
<dbReference type="EMBL" id="JXDI01000001">
    <property type="protein sequence ID" value="KAF2410407.1"/>
    <property type="molecule type" value="Genomic_DNA"/>
</dbReference>
<keyword evidence="4" id="KW-0233">DNA recombination</keyword>
<dbReference type="RefSeq" id="WP_083357181.1">
    <property type="nucleotide sequence ID" value="NZ_JXDI01000001.1"/>
</dbReference>
<evidence type="ECO:0000256" key="3">
    <source>
        <dbReference type="ARBA" id="ARBA00023125"/>
    </source>
</evidence>